<feature type="region of interest" description="Disordered" evidence="1">
    <location>
        <begin position="163"/>
        <end position="239"/>
    </location>
</feature>
<dbReference type="AlphaFoldDB" id="A0A7N0TVW4"/>
<accession>A0A7N0TVW4</accession>
<feature type="compositionally biased region" description="Acidic residues" evidence="1">
    <location>
        <begin position="196"/>
        <end position="207"/>
    </location>
</feature>
<feature type="region of interest" description="Disordered" evidence="1">
    <location>
        <begin position="106"/>
        <end position="143"/>
    </location>
</feature>
<dbReference type="PANTHER" id="PTHR13097">
    <property type="entry name" value="TRANSCRIPTION INITIATION FACTOR IIE, ALPHA SUBUNIT"/>
    <property type="match status" value="1"/>
</dbReference>
<protein>
    <submittedName>
        <fullName evidence="2">Uncharacterized protein</fullName>
    </submittedName>
</protein>
<feature type="compositionally biased region" description="Acidic residues" evidence="1">
    <location>
        <begin position="227"/>
        <end position="239"/>
    </location>
</feature>
<evidence type="ECO:0000313" key="2">
    <source>
        <dbReference type="EnsemblPlants" id="Kaladp0046s0048.1.v1.1"/>
    </source>
</evidence>
<feature type="region of interest" description="Disordered" evidence="1">
    <location>
        <begin position="44"/>
        <end position="66"/>
    </location>
</feature>
<dbReference type="Gramene" id="Kaladp0046s0048.1.v1.1">
    <property type="protein sequence ID" value="Kaladp0046s0048.1.v1.1"/>
    <property type="gene ID" value="Kaladp0046s0048.v1.1"/>
</dbReference>
<dbReference type="OMA" id="WACLTEL"/>
<dbReference type="GO" id="GO:0006367">
    <property type="term" value="P:transcription initiation at RNA polymerase II promoter"/>
    <property type="evidence" value="ECO:0007669"/>
    <property type="project" value="TreeGrafter"/>
</dbReference>
<proteinExistence type="predicted"/>
<evidence type="ECO:0000256" key="1">
    <source>
        <dbReference type="SAM" id="MobiDB-lite"/>
    </source>
</evidence>
<dbReference type="PANTHER" id="PTHR13097:SF7">
    <property type="entry name" value="GENERAL TRANSCRIPTION FACTOR IIE SUBUNIT 1"/>
    <property type="match status" value="1"/>
</dbReference>
<feature type="compositionally biased region" description="Basic and acidic residues" evidence="1">
    <location>
        <begin position="163"/>
        <end position="172"/>
    </location>
</feature>
<dbReference type="GO" id="GO:0005673">
    <property type="term" value="C:transcription factor TFIIE complex"/>
    <property type="evidence" value="ECO:0007669"/>
    <property type="project" value="TreeGrafter"/>
</dbReference>
<sequence length="239" mass="26236">MLEKMTVQLKPLMEQLNRVKDLAVPEFGNLQSWEARANAANRAANGGYPNDSSMSSQGFGASPMPYLGDPKVEVSLSGVDVKDEDTKSEAGKPALKVLPPWMIREGMNLTKEQRGEKPESNAEGSSSVDLIDDKKSAVGVEDQKSIQDEYARAYYAAILSRQQRQEVIKEEPGPSNEVSSMSFDRQVGMKAIREEEVGEDDEVEWAEEAPVATGFNVDLNVENSGSGDDDEDDVDWEEG</sequence>
<keyword evidence="3" id="KW-1185">Reference proteome</keyword>
<dbReference type="Proteomes" id="UP000594263">
    <property type="component" value="Unplaced"/>
</dbReference>
<organism evidence="2 3">
    <name type="scientific">Kalanchoe fedtschenkoi</name>
    <name type="common">Lavender scallops</name>
    <name type="synonym">South American air plant</name>
    <dbReference type="NCBI Taxonomy" id="63787"/>
    <lineage>
        <taxon>Eukaryota</taxon>
        <taxon>Viridiplantae</taxon>
        <taxon>Streptophyta</taxon>
        <taxon>Embryophyta</taxon>
        <taxon>Tracheophyta</taxon>
        <taxon>Spermatophyta</taxon>
        <taxon>Magnoliopsida</taxon>
        <taxon>eudicotyledons</taxon>
        <taxon>Gunneridae</taxon>
        <taxon>Pentapetalae</taxon>
        <taxon>Saxifragales</taxon>
        <taxon>Crassulaceae</taxon>
        <taxon>Kalanchoe</taxon>
    </lineage>
</organism>
<feature type="compositionally biased region" description="Polar residues" evidence="1">
    <location>
        <begin position="50"/>
        <end position="59"/>
    </location>
</feature>
<dbReference type="EnsemblPlants" id="Kaladp0046s0048.1.v1.1">
    <property type="protein sequence ID" value="Kaladp0046s0048.1.v1.1"/>
    <property type="gene ID" value="Kaladp0046s0048.v1.1"/>
</dbReference>
<feature type="compositionally biased region" description="Basic and acidic residues" evidence="1">
    <location>
        <begin position="111"/>
        <end position="120"/>
    </location>
</feature>
<evidence type="ECO:0000313" key="3">
    <source>
        <dbReference type="Proteomes" id="UP000594263"/>
    </source>
</evidence>
<name>A0A7N0TVW4_KALFE</name>
<dbReference type="InterPro" id="IPR039997">
    <property type="entry name" value="TFE"/>
</dbReference>
<feature type="compositionally biased region" description="Basic and acidic residues" evidence="1">
    <location>
        <begin position="131"/>
        <end position="143"/>
    </location>
</feature>
<reference evidence="2" key="1">
    <citation type="submission" date="2021-01" db="UniProtKB">
        <authorList>
            <consortium name="EnsemblPlants"/>
        </authorList>
    </citation>
    <scope>IDENTIFICATION</scope>
</reference>